<dbReference type="AlphaFoldDB" id="A0A922T4X8"/>
<dbReference type="InterPro" id="IPR055259">
    <property type="entry name" value="YkvP/CgeB_Glyco_trans-like"/>
</dbReference>
<dbReference type="RefSeq" id="WP_037169822.1">
    <property type="nucleotide sequence ID" value="NZ_JOKI01000048.1"/>
</dbReference>
<evidence type="ECO:0000259" key="1">
    <source>
        <dbReference type="Pfam" id="PF13524"/>
    </source>
</evidence>
<evidence type="ECO:0000313" key="2">
    <source>
        <dbReference type="EMBL" id="KEQ02466.1"/>
    </source>
</evidence>
<dbReference type="EMBL" id="JOKJ01000052">
    <property type="protein sequence ID" value="KEQ02466.1"/>
    <property type="molecule type" value="Genomic_DNA"/>
</dbReference>
<sequence length="363" mass="40957">MRIFQNSGVYPGYRRQFDQRHGVAQAFEERRDLYLKDRFGALHLLLPILEGDSAAFFTNGDDEVLQQAWATEHGLPSKITLPEILLAQIEEHRTEVFYNLDPMRFGSDFVRRLPGSVKCSLAWRAAPSPGADFSAYDRILNNFPSILATYRQAGWSAEYFTPGHDPVMDEYAARVDRPVDILFVGGYTRHHRKRAAILEAVAELSGRFNVCYHLERSRLTRLAESPLGILPPLTKHKRPKVIRNVSTDPVFGLDLYEAISRAKIVLNGAIDMAGEDRGNMRCFEAMGCGALLVSDAGHYPQGMSANLSMVTYDSSPDLANRLHELMENSSKITEIASDGHRMVQHLYSKLQQWQRFQDIVGAI</sequence>
<dbReference type="Pfam" id="PF13524">
    <property type="entry name" value="Glyco_trans_1_2"/>
    <property type="match status" value="1"/>
</dbReference>
<keyword evidence="3" id="KW-1185">Reference proteome</keyword>
<accession>A0A922T4X8</accession>
<comment type="caution">
    <text evidence="2">The sequence shown here is derived from an EMBL/GenBank/DDBJ whole genome shotgun (WGS) entry which is preliminary data.</text>
</comment>
<feature type="domain" description="Spore protein YkvP/CgeB glycosyl transferase-like" evidence="1">
    <location>
        <begin position="244"/>
        <end position="348"/>
    </location>
</feature>
<name>A0A922T4X8_9HYPH</name>
<dbReference type="OrthoDB" id="7297944at2"/>
<protein>
    <recommendedName>
        <fullName evidence="1">Spore protein YkvP/CgeB glycosyl transferase-like domain-containing protein</fullName>
    </recommendedName>
</protein>
<reference evidence="2 3" key="1">
    <citation type="submission" date="2014-06" db="EMBL/GenBank/DDBJ databases">
        <title>Rhizobium pelagicum/R2-400B4.</title>
        <authorList>
            <person name="Kimes N.E."/>
            <person name="Lopez-Perez M."/>
        </authorList>
    </citation>
    <scope>NUCLEOTIDE SEQUENCE [LARGE SCALE GENOMIC DNA]</scope>
    <source>
        <strain evidence="2 3">R2-400B4</strain>
    </source>
</reference>
<gene>
    <name evidence="2" type="ORF">GV68_21930</name>
</gene>
<evidence type="ECO:0000313" key="3">
    <source>
        <dbReference type="Proteomes" id="UP000052167"/>
    </source>
</evidence>
<dbReference type="Proteomes" id="UP000052167">
    <property type="component" value="Unassembled WGS sequence"/>
</dbReference>
<organism evidence="2 3">
    <name type="scientific">Pseudorhizobium pelagicum</name>
    <dbReference type="NCBI Taxonomy" id="1509405"/>
    <lineage>
        <taxon>Bacteria</taxon>
        <taxon>Pseudomonadati</taxon>
        <taxon>Pseudomonadota</taxon>
        <taxon>Alphaproteobacteria</taxon>
        <taxon>Hyphomicrobiales</taxon>
        <taxon>Rhizobiaceae</taxon>
        <taxon>Rhizobium/Agrobacterium group</taxon>
        <taxon>Pseudorhizobium</taxon>
    </lineage>
</organism>
<proteinExistence type="predicted"/>